<accession>F1C5P7</accession>
<gene>
    <name evidence="1" type="ORF">pc15-k-036</name>
</gene>
<dbReference type="EMBL" id="HQ202266">
    <property type="protein sequence ID" value="ADX60403.1"/>
    <property type="molecule type" value="Genomic_DNA"/>
</dbReference>
<reference evidence="1" key="1">
    <citation type="submission" date="2010-08" db="EMBL/GenBank/DDBJ databases">
        <authorList>
            <person name="Zhuo C."/>
            <person name="Li X.Q."/>
        </authorList>
    </citation>
    <scope>NUCLEOTIDE SEQUENCE</scope>
    <source>
        <strain evidence="1">997</strain>
        <plasmid evidence="1">pc15-k</plasmid>
    </source>
</reference>
<sequence>MSPCRLRVLPARFPGLLGENNSLLSPCRVRVAPCLHCSPAAAEAGVRWRTHLRIRKSPACRCCRLRSTRPHPSGLWPYSCVCRVATSASAFLPVVEKRGEKPCIQPPASRRVVPCLHFSPAAADARVR</sequence>
<geneLocation type="plasmid" evidence="1">
    <name>pc15-k</name>
</geneLocation>
<name>F1C5P7_KLEPN</name>
<protein>
    <recommendedName>
        <fullName evidence="2">DUF1472 domain-containing protein</fullName>
    </recommendedName>
</protein>
<proteinExistence type="predicted"/>
<organism evidence="1">
    <name type="scientific">Klebsiella pneumoniae</name>
    <dbReference type="NCBI Taxonomy" id="573"/>
    <lineage>
        <taxon>Bacteria</taxon>
        <taxon>Pseudomonadati</taxon>
        <taxon>Pseudomonadota</taxon>
        <taxon>Gammaproteobacteria</taxon>
        <taxon>Enterobacterales</taxon>
        <taxon>Enterobacteriaceae</taxon>
        <taxon>Klebsiella/Raoultella group</taxon>
        <taxon>Klebsiella</taxon>
        <taxon>Klebsiella pneumoniae complex</taxon>
    </lineage>
</organism>
<keyword evidence="1" id="KW-0614">Plasmid</keyword>
<dbReference type="AlphaFoldDB" id="F1C5P7"/>
<evidence type="ECO:0000313" key="1">
    <source>
        <dbReference type="EMBL" id="ADX60403.1"/>
    </source>
</evidence>
<evidence type="ECO:0008006" key="2">
    <source>
        <dbReference type="Google" id="ProtNLM"/>
    </source>
</evidence>